<proteinExistence type="predicted"/>
<dbReference type="EMBL" id="HF680312">
    <property type="protein sequence ID" value="CCU73706.1"/>
    <property type="molecule type" value="Genomic_DNA"/>
</dbReference>
<evidence type="ECO:0008006" key="3">
    <source>
        <dbReference type="Google" id="ProtNLM"/>
    </source>
</evidence>
<dbReference type="HOGENOM" id="CLU_149391_0_0_6"/>
<dbReference type="Proteomes" id="UP000011866">
    <property type="component" value="Chromosome"/>
</dbReference>
<evidence type="ECO:0000313" key="2">
    <source>
        <dbReference type="Proteomes" id="UP000011866"/>
    </source>
</evidence>
<gene>
    <name evidence="1" type="ORF">TOL_3316</name>
</gene>
<sequence length="101" mass="11616">MAENFFSPNLLGTNYQTNPDAVNQLLFKNYMANISSHHEKVDEIGSCLTINGYDEERFPLIFSLKYILLNGHWLIDNIHVVFVENESDFSNNAKCPSEYPN</sequence>
<keyword evidence="2" id="KW-1185">Reference proteome</keyword>
<evidence type="ECO:0000313" key="1">
    <source>
        <dbReference type="EMBL" id="CCU73706.1"/>
    </source>
</evidence>
<organism evidence="1 2">
    <name type="scientific">Thalassolituus oleivorans MIL-1</name>
    <dbReference type="NCBI Taxonomy" id="1298593"/>
    <lineage>
        <taxon>Bacteria</taxon>
        <taxon>Pseudomonadati</taxon>
        <taxon>Pseudomonadota</taxon>
        <taxon>Gammaproteobacteria</taxon>
        <taxon>Oceanospirillales</taxon>
        <taxon>Oceanospirillaceae</taxon>
        <taxon>Thalassolituus</taxon>
    </lineage>
</organism>
<dbReference type="KEGG" id="tol:TOL_3316"/>
<name>M5DUZ4_9GAMM</name>
<dbReference type="AlphaFoldDB" id="M5DUZ4"/>
<dbReference type="eggNOG" id="ENOG5033GXT">
    <property type="taxonomic scope" value="Bacteria"/>
</dbReference>
<dbReference type="STRING" id="187493.CN03_16565"/>
<accession>M5DUZ4</accession>
<reference evidence="1 2" key="1">
    <citation type="journal article" date="2013" name="Genome Announc.">
        <title>Genome Sequence of Thalassolituus oleivorans MIL-1 (DSM 14913T).</title>
        <authorList>
            <person name="Golyshin P.N."/>
            <person name="Werner J."/>
            <person name="Chernikova T.N."/>
            <person name="Tran H."/>
            <person name="Ferrer M."/>
            <person name="Yakimov M.M."/>
            <person name="Teeling H."/>
            <person name="Golyshina O.V."/>
        </authorList>
    </citation>
    <scope>NUCLEOTIDE SEQUENCE [LARGE SCALE GENOMIC DNA]</scope>
    <source>
        <strain evidence="1 2">MIL-1</strain>
    </source>
</reference>
<protein>
    <recommendedName>
        <fullName evidence="3">NTF2 domain-containing protein</fullName>
    </recommendedName>
</protein>